<evidence type="ECO:0000256" key="1">
    <source>
        <dbReference type="ARBA" id="ARBA00005721"/>
    </source>
</evidence>
<evidence type="ECO:0000313" key="3">
    <source>
        <dbReference type="Proteomes" id="UP000004923"/>
    </source>
</evidence>
<gene>
    <name evidence="2" type="ORF">HMPREF9443_01404</name>
</gene>
<dbReference type="Proteomes" id="UP000004923">
    <property type="component" value="Unassembled WGS sequence"/>
</dbReference>
<dbReference type="eggNOG" id="COG1302">
    <property type="taxonomic scope" value="Bacteria"/>
</dbReference>
<dbReference type="RefSeq" id="WP_009145763.1">
    <property type="nucleotide sequence ID" value="NZ_GL830900.1"/>
</dbReference>
<dbReference type="EMBL" id="AEVN01000064">
    <property type="protein sequence ID" value="EFY04593.1"/>
    <property type="molecule type" value="Genomic_DNA"/>
</dbReference>
<keyword evidence="3" id="KW-1185">Reference proteome</keyword>
<accession>E8LEX0</accession>
<name>E8LEX0_9FIRM</name>
<dbReference type="AlphaFoldDB" id="E8LEX0"/>
<comment type="similarity">
    <text evidence="1">Belongs to the asp23 family.</text>
</comment>
<dbReference type="OrthoDB" id="5429664at2"/>
<dbReference type="GeneID" id="78524409"/>
<evidence type="ECO:0000313" key="2">
    <source>
        <dbReference type="EMBL" id="EFY04593.1"/>
    </source>
</evidence>
<dbReference type="HOGENOM" id="CLU_056712_0_0_9"/>
<protein>
    <recommendedName>
        <fullName evidence="4">Asp23/Gls24 family envelope stress response protein</fullName>
    </recommendedName>
</protein>
<organism evidence="2 3">
    <name type="scientific">Phascolarctobacterium succinatutens YIT 12067</name>
    <dbReference type="NCBI Taxonomy" id="626939"/>
    <lineage>
        <taxon>Bacteria</taxon>
        <taxon>Bacillati</taxon>
        <taxon>Bacillota</taxon>
        <taxon>Negativicutes</taxon>
        <taxon>Acidaminococcales</taxon>
        <taxon>Acidaminococcaceae</taxon>
        <taxon>Phascolarctobacterium</taxon>
    </lineage>
</organism>
<proteinExistence type="inferred from homology"/>
<dbReference type="Pfam" id="PF03780">
    <property type="entry name" value="Asp23"/>
    <property type="match status" value="1"/>
</dbReference>
<sequence length="274" mass="30537">MEVVAFVGPSGTGKSHHAIGVAFDNRCDAIIDDGLLIKGTKILAGTSAKNEDNRIQAVKRAIFTDEGHAQAVREALATNNIHRLLIIATSDNMINKIIGRLKLDKPVKTVYINQIASKAEIKKARHARLQEGKHIVPVPTIELKPHFTGYFADLPYNIFSSQRKQEKDADRSIVRPSFSFYGKLLISDSALEDIIKIIGRKLEGVERITSIKVRRRSDNSKGIVISVEVVLYYGVKLFAVTKQFQAKIKEKIEYMTAMKVNNVNVSIRSLAVKK</sequence>
<dbReference type="InterPro" id="IPR005531">
    <property type="entry name" value="Asp23"/>
</dbReference>
<comment type="caution">
    <text evidence="2">The sequence shown here is derived from an EMBL/GenBank/DDBJ whole genome shotgun (WGS) entry which is preliminary data.</text>
</comment>
<evidence type="ECO:0008006" key="4">
    <source>
        <dbReference type="Google" id="ProtNLM"/>
    </source>
</evidence>
<reference evidence="2 3" key="1">
    <citation type="submission" date="2011-01" db="EMBL/GenBank/DDBJ databases">
        <authorList>
            <person name="Weinstock G."/>
            <person name="Sodergren E."/>
            <person name="Clifton S."/>
            <person name="Fulton L."/>
            <person name="Fulton B."/>
            <person name="Courtney L."/>
            <person name="Fronick C."/>
            <person name="Harrison M."/>
            <person name="Strong C."/>
            <person name="Farmer C."/>
            <person name="Delahaunty K."/>
            <person name="Markovic C."/>
            <person name="Hall O."/>
            <person name="Minx P."/>
            <person name="Tomlinson C."/>
            <person name="Mitreva M."/>
            <person name="Hou S."/>
            <person name="Chen J."/>
            <person name="Wollam A."/>
            <person name="Pepin K.H."/>
            <person name="Johnson M."/>
            <person name="Bhonagiri V."/>
            <person name="Zhang X."/>
            <person name="Suruliraj S."/>
            <person name="Warren W."/>
            <person name="Chinwalla A."/>
            <person name="Mardis E.R."/>
            <person name="Wilson R.K."/>
        </authorList>
    </citation>
    <scope>NUCLEOTIDE SEQUENCE [LARGE SCALE GENOMIC DNA]</scope>
    <source>
        <strain evidence="2 3">YIT 12067</strain>
    </source>
</reference>